<organism evidence="1 2">
    <name type="scientific">Stephania cephalantha</name>
    <dbReference type="NCBI Taxonomy" id="152367"/>
    <lineage>
        <taxon>Eukaryota</taxon>
        <taxon>Viridiplantae</taxon>
        <taxon>Streptophyta</taxon>
        <taxon>Embryophyta</taxon>
        <taxon>Tracheophyta</taxon>
        <taxon>Spermatophyta</taxon>
        <taxon>Magnoliopsida</taxon>
        <taxon>Ranunculales</taxon>
        <taxon>Menispermaceae</taxon>
        <taxon>Menispermoideae</taxon>
        <taxon>Cissampelideae</taxon>
        <taxon>Stephania</taxon>
    </lineage>
</organism>
<evidence type="ECO:0000313" key="1">
    <source>
        <dbReference type="EMBL" id="KAK9148058.1"/>
    </source>
</evidence>
<name>A0AAP0PKG2_9MAGN</name>
<sequence>MAFNGVLQLQISFKRRTLAWIHFFLTNLRLKLIFFVSNPLPELPQLLRNSLLSTPALPSPSSLLAGAVGPRPCCRHRCWFDLASPLVVIFSVSAASCCPPRRWSAVPLPASHRLRIRCSSPELLSTCRPPSPRDLLVCSSRWGRR</sequence>
<protein>
    <submittedName>
        <fullName evidence="1">Uncharacterized protein</fullName>
    </submittedName>
</protein>
<evidence type="ECO:0000313" key="2">
    <source>
        <dbReference type="Proteomes" id="UP001419268"/>
    </source>
</evidence>
<dbReference type="EMBL" id="JBBNAG010000003">
    <property type="protein sequence ID" value="KAK9148058.1"/>
    <property type="molecule type" value="Genomic_DNA"/>
</dbReference>
<dbReference type="AlphaFoldDB" id="A0AAP0PKG2"/>
<keyword evidence="2" id="KW-1185">Reference proteome</keyword>
<comment type="caution">
    <text evidence="1">The sequence shown here is derived from an EMBL/GenBank/DDBJ whole genome shotgun (WGS) entry which is preliminary data.</text>
</comment>
<dbReference type="Proteomes" id="UP001419268">
    <property type="component" value="Unassembled WGS sequence"/>
</dbReference>
<accession>A0AAP0PKG2</accession>
<gene>
    <name evidence="1" type="ORF">Scep_006815</name>
</gene>
<proteinExistence type="predicted"/>
<reference evidence="1 2" key="1">
    <citation type="submission" date="2024-01" db="EMBL/GenBank/DDBJ databases">
        <title>Genome assemblies of Stephania.</title>
        <authorList>
            <person name="Yang L."/>
        </authorList>
    </citation>
    <scope>NUCLEOTIDE SEQUENCE [LARGE SCALE GENOMIC DNA]</scope>
    <source>
        <strain evidence="1">JXDWG</strain>
        <tissue evidence="1">Leaf</tissue>
    </source>
</reference>